<evidence type="ECO:0000256" key="1">
    <source>
        <dbReference type="SAM" id="MobiDB-lite"/>
    </source>
</evidence>
<name>A0A2J5HWZ1_9EURO</name>
<proteinExistence type="predicted"/>
<keyword evidence="3" id="KW-1185">Reference proteome</keyword>
<dbReference type="EMBL" id="KZ559531">
    <property type="protein sequence ID" value="PLN81961.1"/>
    <property type="molecule type" value="Genomic_DNA"/>
</dbReference>
<reference evidence="3" key="1">
    <citation type="submission" date="2017-12" db="EMBL/GenBank/DDBJ databases">
        <authorList>
            <consortium name="DOE Joint Genome Institute"/>
            <person name="Mondo S.J."/>
            <person name="Kjaerbolling I."/>
            <person name="Vesth T.C."/>
            <person name="Frisvad J.C."/>
            <person name="Nybo J.L."/>
            <person name="Theobald S."/>
            <person name="Kuo A."/>
            <person name="Bowyer P."/>
            <person name="Matsuda Y."/>
            <person name="Lyhne E.K."/>
            <person name="Kogle M.E."/>
            <person name="Clum A."/>
            <person name="Lipzen A."/>
            <person name="Salamov A."/>
            <person name="Ngan C.Y."/>
            <person name="Daum C."/>
            <person name="Chiniquy J."/>
            <person name="Barry K."/>
            <person name="LaButti K."/>
            <person name="Haridas S."/>
            <person name="Simmons B.A."/>
            <person name="Magnuson J.K."/>
            <person name="Mortensen U.H."/>
            <person name="Larsen T.O."/>
            <person name="Grigoriev I.V."/>
            <person name="Baker S.E."/>
            <person name="Andersen M.R."/>
            <person name="Nordberg H.P."/>
            <person name="Cantor M.N."/>
            <person name="Hua S.X."/>
        </authorList>
    </citation>
    <scope>NUCLEOTIDE SEQUENCE [LARGE SCALE GENOMIC DNA]</scope>
    <source>
        <strain evidence="3">IBT 19404</strain>
    </source>
</reference>
<evidence type="ECO:0000313" key="3">
    <source>
        <dbReference type="Proteomes" id="UP000235023"/>
    </source>
</evidence>
<gene>
    <name evidence="2" type="ORF">BDW42DRAFT_167746</name>
</gene>
<evidence type="ECO:0000313" key="2">
    <source>
        <dbReference type="EMBL" id="PLN81961.1"/>
    </source>
</evidence>
<sequence>MWMHRHHHLHNYNDIKQSPTYLGTSQMSITPCTLLPTYLSRSVGKMVENSEVQDNIQSRPQPPSPRLPPTRKSF</sequence>
<dbReference type="Proteomes" id="UP000235023">
    <property type="component" value="Unassembled WGS sequence"/>
</dbReference>
<protein>
    <submittedName>
        <fullName evidence="2">Uncharacterized protein</fullName>
    </submittedName>
</protein>
<accession>A0A2J5HWZ1</accession>
<dbReference type="AlphaFoldDB" id="A0A2J5HWZ1"/>
<organism evidence="2 3">
    <name type="scientific">Aspergillus taichungensis</name>
    <dbReference type="NCBI Taxonomy" id="482145"/>
    <lineage>
        <taxon>Eukaryota</taxon>
        <taxon>Fungi</taxon>
        <taxon>Dikarya</taxon>
        <taxon>Ascomycota</taxon>
        <taxon>Pezizomycotina</taxon>
        <taxon>Eurotiomycetes</taxon>
        <taxon>Eurotiomycetidae</taxon>
        <taxon>Eurotiales</taxon>
        <taxon>Aspergillaceae</taxon>
        <taxon>Aspergillus</taxon>
        <taxon>Aspergillus subgen. Circumdati</taxon>
    </lineage>
</organism>
<feature type="region of interest" description="Disordered" evidence="1">
    <location>
        <begin position="49"/>
        <end position="74"/>
    </location>
</feature>